<feature type="region of interest" description="Disordered" evidence="5">
    <location>
        <begin position="127"/>
        <end position="164"/>
    </location>
</feature>
<dbReference type="SUPFAM" id="SSF50729">
    <property type="entry name" value="PH domain-like"/>
    <property type="match status" value="1"/>
</dbReference>
<protein>
    <recommendedName>
        <fullName evidence="4">Vacuolar protein-sorting-associated protein 36</fullName>
    </recommendedName>
    <alternativeName>
        <fullName evidence="4">ESCRT-II complex subunit VPS36</fullName>
    </alternativeName>
</protein>
<comment type="function">
    <text evidence="4">Component of the ESCRT-II complex (endosomal sorting complex required for transport II), which is required for multivesicular body (MVB) formation and sorting of endosomal cargo proteins into MVBs.</text>
</comment>
<evidence type="ECO:0000256" key="1">
    <source>
        <dbReference type="ARBA" id="ARBA00009697"/>
    </source>
</evidence>
<organism evidence="7 8">
    <name type="scientific">Angomonas deanei</name>
    <dbReference type="NCBI Taxonomy" id="59799"/>
    <lineage>
        <taxon>Eukaryota</taxon>
        <taxon>Discoba</taxon>
        <taxon>Euglenozoa</taxon>
        <taxon>Kinetoplastea</taxon>
        <taxon>Metakinetoplastina</taxon>
        <taxon>Trypanosomatida</taxon>
        <taxon>Trypanosomatidae</taxon>
        <taxon>Strigomonadinae</taxon>
        <taxon>Angomonas</taxon>
    </lineage>
</organism>
<dbReference type="InterPro" id="IPR037855">
    <property type="entry name" value="Vps36"/>
</dbReference>
<dbReference type="Proteomes" id="UP000515908">
    <property type="component" value="Chromosome 09"/>
</dbReference>
<dbReference type="Gene3D" id="2.30.29.30">
    <property type="entry name" value="Pleckstrin-homology domain (PH domain)/Phosphotyrosine-binding domain (PTB)"/>
    <property type="match status" value="1"/>
</dbReference>
<evidence type="ECO:0000256" key="5">
    <source>
        <dbReference type="SAM" id="MobiDB-lite"/>
    </source>
</evidence>
<keyword evidence="4" id="KW-0963">Cytoplasm</keyword>
<dbReference type="Gene3D" id="1.10.10.10">
    <property type="entry name" value="Winged helix-like DNA-binding domain superfamily/Winged helix DNA-binding domain"/>
    <property type="match status" value="2"/>
</dbReference>
<sequence>MEYFSLHNGPLVSDDEVLVLTEVNTALYNGNTKTQWKDGKISLSTHSLIFQALDKENTVLKLPLKCNDSAGETPTLVSGSLLSSDKIVVPLPGGKHIKISFRKGGASRFYDQLKSVLSKRAWRSVAAPAPAPAHPTAAASPQHNPTREVTPAATAGKTKEQLEEEERYKVDTYYTADRIGIAGVIQSSTESTKMTGTFKDIDDVMQQASSLVQNIKQLKQKSSGNSTQEANEFAQLESIEETLGLGVMVKARGGGKSKLGTMQSKYHVELANELHAWMTHPKNGKLFQTMPIIPLIELFSIYNKARSGDLVSPEDVLLACREMTGMPSSVYTLETLSSGRMALVHKDTSIVLHRLTKLLGPRLVNAKSPHKATIKPTQTVPTTSQFPTNSSLRSVNEIQLANEINVSSSVAKDLLEQLEDTGYLCRSDAGFGCASFYWNIFVL</sequence>
<dbReference type="PROSITE" id="PS51495">
    <property type="entry name" value="GLUE"/>
    <property type="match status" value="1"/>
</dbReference>
<dbReference type="InterPro" id="IPR036388">
    <property type="entry name" value="WH-like_DNA-bd_sf"/>
</dbReference>
<evidence type="ECO:0000256" key="3">
    <source>
        <dbReference type="ARBA" id="ARBA00022927"/>
    </source>
</evidence>
<evidence type="ECO:0000313" key="8">
    <source>
        <dbReference type="Proteomes" id="UP000515908"/>
    </source>
</evidence>
<evidence type="ECO:0000256" key="4">
    <source>
        <dbReference type="RuleBase" id="RU367095"/>
    </source>
</evidence>
<dbReference type="AlphaFoldDB" id="A0A7G2CEY7"/>
<gene>
    <name evidence="7" type="ORF">ADEAN_000502900</name>
</gene>
<dbReference type="GO" id="GO:0043130">
    <property type="term" value="F:ubiquitin binding"/>
    <property type="evidence" value="ECO:0007669"/>
    <property type="project" value="UniProtKB-UniRule"/>
</dbReference>
<keyword evidence="8" id="KW-1185">Reference proteome</keyword>
<dbReference type="Pfam" id="PF11605">
    <property type="entry name" value="Vps36_ESCRT-II"/>
    <property type="match status" value="1"/>
</dbReference>
<evidence type="ECO:0000259" key="6">
    <source>
        <dbReference type="PROSITE" id="PS51495"/>
    </source>
</evidence>
<dbReference type="OrthoDB" id="271448at2759"/>
<dbReference type="GO" id="GO:0043328">
    <property type="term" value="P:protein transport to vacuole involved in ubiquitin-dependent protein catabolic process via the multivesicular body sorting pathway"/>
    <property type="evidence" value="ECO:0007669"/>
    <property type="project" value="UniProtKB-UniRule"/>
</dbReference>
<dbReference type="InterPro" id="IPR040608">
    <property type="entry name" value="Snf8/Vps36"/>
</dbReference>
<comment type="subunit">
    <text evidence="4">Component of the endosomal sorting complex required for transport II (ESCRT-II).</text>
</comment>
<dbReference type="PANTHER" id="PTHR13128">
    <property type="entry name" value="VACUOLAR PROTEIN-SORTING-ASSOCIATED PROTEIN 36"/>
    <property type="match status" value="1"/>
</dbReference>
<reference evidence="7 8" key="1">
    <citation type="submission" date="2020-08" db="EMBL/GenBank/DDBJ databases">
        <authorList>
            <person name="Newling K."/>
            <person name="Davey J."/>
            <person name="Forrester S."/>
        </authorList>
    </citation>
    <scope>NUCLEOTIDE SEQUENCE [LARGE SCALE GENOMIC DNA]</scope>
    <source>
        <strain evidence="8">Crithidia deanei Carvalho (ATCC PRA-265)</strain>
    </source>
</reference>
<dbReference type="InterPro" id="IPR011993">
    <property type="entry name" value="PH-like_dom_sf"/>
</dbReference>
<evidence type="ECO:0000256" key="2">
    <source>
        <dbReference type="ARBA" id="ARBA00022448"/>
    </source>
</evidence>
<dbReference type="InterPro" id="IPR021648">
    <property type="entry name" value="GLUE_dom"/>
</dbReference>
<dbReference type="GO" id="GO:0031902">
    <property type="term" value="C:late endosome membrane"/>
    <property type="evidence" value="ECO:0007669"/>
    <property type="project" value="UniProtKB-UniRule"/>
</dbReference>
<keyword evidence="4" id="KW-0967">Endosome</keyword>
<dbReference type="InterPro" id="IPR036390">
    <property type="entry name" value="WH_DNA-bd_sf"/>
</dbReference>
<feature type="domain" description="GLUE N-terminal" evidence="6">
    <location>
        <begin position="1"/>
        <end position="129"/>
    </location>
</feature>
<keyword evidence="2 4" id="KW-0813">Transport</keyword>
<accession>A0A7G2CEY7</accession>
<proteinExistence type="inferred from homology"/>
<keyword evidence="3 4" id="KW-0653">Protein transport</keyword>
<dbReference type="Pfam" id="PF04157">
    <property type="entry name" value="EAP30"/>
    <property type="match status" value="1"/>
</dbReference>
<comment type="similarity">
    <text evidence="1 4">Belongs to the VPS36 family.</text>
</comment>
<dbReference type="PANTHER" id="PTHR13128:SF12">
    <property type="entry name" value="VACUOLAR PROTEIN-SORTING-ASSOCIATED PROTEIN 36"/>
    <property type="match status" value="1"/>
</dbReference>
<dbReference type="EMBL" id="LR877153">
    <property type="protein sequence ID" value="CAD2217551.1"/>
    <property type="molecule type" value="Genomic_DNA"/>
</dbReference>
<dbReference type="SUPFAM" id="SSF46785">
    <property type="entry name" value="Winged helix' DNA-binding domain"/>
    <property type="match status" value="2"/>
</dbReference>
<evidence type="ECO:0000313" key="7">
    <source>
        <dbReference type="EMBL" id="CAD2217551.1"/>
    </source>
</evidence>
<comment type="subcellular location">
    <subcellularLocation>
        <location evidence="4">Cytoplasm</location>
    </subcellularLocation>
    <subcellularLocation>
        <location evidence="4">Endosome</location>
    </subcellularLocation>
</comment>
<dbReference type="GO" id="GO:0000814">
    <property type="term" value="C:ESCRT II complex"/>
    <property type="evidence" value="ECO:0007669"/>
    <property type="project" value="UniProtKB-UniRule"/>
</dbReference>
<name>A0A7G2CEY7_9TRYP</name>
<dbReference type="VEuPathDB" id="TriTrypDB:ADEAN_000502900"/>
<dbReference type="GO" id="GO:0032266">
    <property type="term" value="F:phosphatidylinositol-3-phosphate binding"/>
    <property type="evidence" value="ECO:0007669"/>
    <property type="project" value="UniProtKB-UniRule"/>
</dbReference>